<organism evidence="11">
    <name type="scientific">Sexangularia sp. CB-2014</name>
    <dbReference type="NCBI Taxonomy" id="1486929"/>
    <lineage>
        <taxon>Eukaryota</taxon>
        <taxon>Amoebozoa</taxon>
        <taxon>Tubulinea</taxon>
        <taxon>Elardia</taxon>
        <taxon>Arcellinida</taxon>
        <taxon>Arcellinida incertae sedis</taxon>
        <taxon>Sexangularia</taxon>
    </lineage>
</organism>
<accession>A0A7S1VR07</accession>
<dbReference type="GO" id="GO:0032040">
    <property type="term" value="C:small-subunit processome"/>
    <property type="evidence" value="ECO:0007669"/>
    <property type="project" value="TreeGrafter"/>
</dbReference>
<dbReference type="InterPro" id="IPR041174">
    <property type="entry name" value="KRR1-like_KH1"/>
</dbReference>
<comment type="subcellular location">
    <subcellularLocation>
        <location evidence="1">Nucleus</location>
        <location evidence="1">Nucleolus</location>
    </subcellularLocation>
</comment>
<dbReference type="GO" id="GO:0006364">
    <property type="term" value="P:rRNA processing"/>
    <property type="evidence" value="ECO:0007669"/>
    <property type="project" value="UniProtKB-KW"/>
</dbReference>
<dbReference type="InterPro" id="IPR024166">
    <property type="entry name" value="rRNA_assembly_KRR1"/>
</dbReference>
<evidence type="ECO:0000256" key="4">
    <source>
        <dbReference type="ARBA" id="ARBA00022552"/>
    </source>
</evidence>
<dbReference type="InterPro" id="IPR048549">
    <property type="entry name" value="KRR1-like_KH2_euk"/>
</dbReference>
<keyword evidence="7" id="KW-0687">Ribonucleoprotein</keyword>
<dbReference type="Pfam" id="PF21800">
    <property type="entry name" value="KH_KRR1_2nd"/>
    <property type="match status" value="1"/>
</dbReference>
<dbReference type="Gene3D" id="3.30.1370.10">
    <property type="entry name" value="K Homology domain, type 1"/>
    <property type="match status" value="2"/>
</dbReference>
<feature type="domain" description="K Homology" evidence="10">
    <location>
        <begin position="127"/>
        <end position="197"/>
    </location>
</feature>
<evidence type="ECO:0000256" key="6">
    <source>
        <dbReference type="ARBA" id="ARBA00023242"/>
    </source>
</evidence>
<dbReference type="PANTHER" id="PTHR12581">
    <property type="entry name" value="HIV-1 REV BINDING PROTEIN 2, 3"/>
    <property type="match status" value="1"/>
</dbReference>
<keyword evidence="6" id="KW-0539">Nucleus</keyword>
<dbReference type="CDD" id="cd22393">
    <property type="entry name" value="KH-I_KRR1_rpt1"/>
    <property type="match status" value="1"/>
</dbReference>
<dbReference type="AlphaFoldDB" id="A0A7S1VR07"/>
<evidence type="ECO:0000256" key="7">
    <source>
        <dbReference type="ARBA" id="ARBA00023274"/>
    </source>
</evidence>
<evidence type="ECO:0000256" key="8">
    <source>
        <dbReference type="ARBA" id="ARBA00032993"/>
    </source>
</evidence>
<dbReference type="InterPro" id="IPR036612">
    <property type="entry name" value="KH_dom_type_1_sf"/>
</dbReference>
<dbReference type="InterPro" id="IPR004087">
    <property type="entry name" value="KH_dom"/>
</dbReference>
<dbReference type="CDD" id="cd22394">
    <property type="entry name" value="KH-I_KRR1_rpt2"/>
    <property type="match status" value="1"/>
</dbReference>
<evidence type="ECO:0000256" key="9">
    <source>
        <dbReference type="SAM" id="MobiDB-lite"/>
    </source>
</evidence>
<name>A0A7S1VR07_9EUKA</name>
<gene>
    <name evidence="11" type="ORF">SSP0437_LOCUS10976</name>
</gene>
<sequence length="233" mass="26232">MPSKRKRESDSEESSSGSEEVMPTSDNPWVQLPPPDRACLVDTSSFSVLFPKYREPYLSKVWKDVQKLMDKYGISAELDLVAGSMSVSTTGKVKDPYAIINARDMMRLLSRSVPVVAAVAVMEDGISADVIKISGFTSSRERFVKRRQRLIGPNGSTLKAIEILTNCYVFIQGKTVAAVGPLKGLRQVRRIAEDCMKNIHPVYAIKKLMIMRELEKRPELANESWEKYLPFKK</sequence>
<proteinExistence type="inferred from homology"/>
<evidence type="ECO:0000256" key="5">
    <source>
        <dbReference type="ARBA" id="ARBA00022884"/>
    </source>
</evidence>
<dbReference type="InterPro" id="IPR048548">
    <property type="entry name" value="KRR1-like_KH2"/>
</dbReference>
<keyword evidence="4" id="KW-0698">rRNA processing</keyword>
<dbReference type="EMBL" id="HBGL01014064">
    <property type="protein sequence ID" value="CAD9306662.1"/>
    <property type="molecule type" value="Transcribed_RNA"/>
</dbReference>
<dbReference type="SUPFAM" id="SSF54791">
    <property type="entry name" value="Eukaryotic type KH-domain (KH-domain type I)"/>
    <property type="match status" value="1"/>
</dbReference>
<evidence type="ECO:0000259" key="10">
    <source>
        <dbReference type="SMART" id="SM00322"/>
    </source>
</evidence>
<evidence type="ECO:0000313" key="11">
    <source>
        <dbReference type="EMBL" id="CAD9306662.1"/>
    </source>
</evidence>
<dbReference type="PANTHER" id="PTHR12581:SF0">
    <property type="entry name" value="KRR1 SMALL SUBUNIT PROCESSOME COMPONENT HOMOLOG"/>
    <property type="match status" value="1"/>
</dbReference>
<comment type="similarity">
    <text evidence="2">Belongs to the KRR1 family.</text>
</comment>
<feature type="region of interest" description="Disordered" evidence="9">
    <location>
        <begin position="1"/>
        <end position="29"/>
    </location>
</feature>
<evidence type="ECO:0000256" key="3">
    <source>
        <dbReference type="ARBA" id="ARBA00022517"/>
    </source>
</evidence>
<evidence type="ECO:0000256" key="2">
    <source>
        <dbReference type="ARBA" id="ARBA00009344"/>
    </source>
</evidence>
<evidence type="ECO:0000256" key="1">
    <source>
        <dbReference type="ARBA" id="ARBA00004604"/>
    </source>
</evidence>
<dbReference type="InterPro" id="IPR048550">
    <property type="entry name" value="KRR1-like_KH1_euk"/>
</dbReference>
<keyword evidence="5" id="KW-0694">RNA-binding</keyword>
<dbReference type="FunFam" id="3.30.1370.10:FF:000014">
    <property type="entry name" value="KRR1 small subunit processome component"/>
    <property type="match status" value="1"/>
</dbReference>
<dbReference type="Pfam" id="PF17903">
    <property type="entry name" value="KH_KRR1_1st"/>
    <property type="match status" value="1"/>
</dbReference>
<protein>
    <recommendedName>
        <fullName evidence="8">KRR-R motif-containing protein 1</fullName>
    </recommendedName>
</protein>
<keyword evidence="3" id="KW-0690">Ribosome biogenesis</keyword>
<reference evidence="11" key="1">
    <citation type="submission" date="2021-01" db="EMBL/GenBank/DDBJ databases">
        <authorList>
            <person name="Corre E."/>
            <person name="Pelletier E."/>
            <person name="Niang G."/>
            <person name="Scheremetjew M."/>
            <person name="Finn R."/>
            <person name="Kale V."/>
            <person name="Holt S."/>
            <person name="Cochrane G."/>
            <person name="Meng A."/>
            <person name="Brown T."/>
            <person name="Cohen L."/>
        </authorList>
    </citation>
    <scope>NUCLEOTIDE SEQUENCE</scope>
    <source>
        <strain evidence="11">ATCC 50979</strain>
    </source>
</reference>
<dbReference type="SMART" id="SM00322">
    <property type="entry name" value="KH"/>
    <property type="match status" value="1"/>
</dbReference>
<dbReference type="GO" id="GO:0003723">
    <property type="term" value="F:RNA binding"/>
    <property type="evidence" value="ECO:0007669"/>
    <property type="project" value="UniProtKB-KW"/>
</dbReference>